<evidence type="ECO:0000313" key="11">
    <source>
        <dbReference type="Proteomes" id="UP000749293"/>
    </source>
</evidence>
<evidence type="ECO:0000313" key="10">
    <source>
        <dbReference type="EMBL" id="KAF4125727.1"/>
    </source>
</evidence>
<organism evidence="10 11">
    <name type="scientific">Geosmithia morbida</name>
    <dbReference type="NCBI Taxonomy" id="1094350"/>
    <lineage>
        <taxon>Eukaryota</taxon>
        <taxon>Fungi</taxon>
        <taxon>Dikarya</taxon>
        <taxon>Ascomycota</taxon>
        <taxon>Pezizomycotina</taxon>
        <taxon>Sordariomycetes</taxon>
        <taxon>Hypocreomycetidae</taxon>
        <taxon>Hypocreales</taxon>
        <taxon>Bionectriaceae</taxon>
        <taxon>Geosmithia</taxon>
    </lineage>
</organism>
<comment type="subcellular location">
    <subcellularLocation>
        <location evidence="1">Nucleus</location>
    </subcellularLocation>
</comment>
<dbReference type="OrthoDB" id="6077919at2759"/>
<feature type="compositionally biased region" description="Polar residues" evidence="8">
    <location>
        <begin position="355"/>
        <end position="376"/>
    </location>
</feature>
<dbReference type="Proteomes" id="UP000749293">
    <property type="component" value="Unassembled WGS sequence"/>
</dbReference>
<keyword evidence="11" id="KW-1185">Reference proteome</keyword>
<dbReference type="InterPro" id="IPR050888">
    <property type="entry name" value="ZnF_C2H2-type_TF"/>
</dbReference>
<dbReference type="Gene3D" id="3.30.160.60">
    <property type="entry name" value="Classic Zinc Finger"/>
    <property type="match status" value="2"/>
</dbReference>
<keyword evidence="2" id="KW-0479">Metal-binding</keyword>
<keyword evidence="4 7" id="KW-0863">Zinc-finger</keyword>
<dbReference type="RefSeq" id="XP_035324379.1">
    <property type="nucleotide sequence ID" value="XM_035462955.1"/>
</dbReference>
<evidence type="ECO:0000256" key="3">
    <source>
        <dbReference type="ARBA" id="ARBA00022737"/>
    </source>
</evidence>
<dbReference type="PROSITE" id="PS00028">
    <property type="entry name" value="ZINC_FINGER_C2H2_1"/>
    <property type="match status" value="3"/>
</dbReference>
<dbReference type="SMART" id="SM00355">
    <property type="entry name" value="ZnF_C2H2"/>
    <property type="match status" value="5"/>
</dbReference>
<dbReference type="PROSITE" id="PS50157">
    <property type="entry name" value="ZINC_FINGER_C2H2_2"/>
    <property type="match status" value="2"/>
</dbReference>
<dbReference type="AlphaFoldDB" id="A0A9P4Z058"/>
<feature type="compositionally biased region" description="Polar residues" evidence="8">
    <location>
        <begin position="420"/>
        <end position="436"/>
    </location>
</feature>
<keyword evidence="5" id="KW-0862">Zinc</keyword>
<comment type="caution">
    <text evidence="10">The sequence shown here is derived from an EMBL/GenBank/DDBJ whole genome shotgun (WGS) entry which is preliminary data.</text>
</comment>
<dbReference type="Pfam" id="PF00096">
    <property type="entry name" value="zf-C2H2"/>
    <property type="match status" value="1"/>
</dbReference>
<reference evidence="10" key="1">
    <citation type="submission" date="2020-03" db="EMBL/GenBank/DDBJ databases">
        <title>Site-based positive gene gene selection in Geosmithia morbida across the United States reveals a broad range of putative effectors and factors for local host and environmental adapation.</title>
        <authorList>
            <person name="Onufrak A."/>
            <person name="Murdoch R.W."/>
            <person name="Gazis R."/>
            <person name="Huff M."/>
            <person name="Staton M."/>
            <person name="Klingeman W."/>
            <person name="Hadziabdic D."/>
        </authorList>
    </citation>
    <scope>NUCLEOTIDE SEQUENCE</scope>
    <source>
        <strain evidence="10">1262</strain>
    </source>
</reference>
<protein>
    <submittedName>
        <fullName evidence="10">ZnF C2H2</fullName>
    </submittedName>
</protein>
<evidence type="ECO:0000256" key="5">
    <source>
        <dbReference type="ARBA" id="ARBA00022833"/>
    </source>
</evidence>
<feature type="domain" description="C2H2-type" evidence="9">
    <location>
        <begin position="503"/>
        <end position="525"/>
    </location>
</feature>
<dbReference type="GO" id="GO:0008270">
    <property type="term" value="F:zinc ion binding"/>
    <property type="evidence" value="ECO:0007669"/>
    <property type="project" value="UniProtKB-KW"/>
</dbReference>
<evidence type="ECO:0000256" key="2">
    <source>
        <dbReference type="ARBA" id="ARBA00022723"/>
    </source>
</evidence>
<dbReference type="SUPFAM" id="SSF57667">
    <property type="entry name" value="beta-beta-alpha zinc fingers"/>
    <property type="match status" value="2"/>
</dbReference>
<keyword evidence="3" id="KW-0677">Repeat</keyword>
<evidence type="ECO:0000256" key="8">
    <source>
        <dbReference type="SAM" id="MobiDB-lite"/>
    </source>
</evidence>
<feature type="domain" description="C2H2-type" evidence="9">
    <location>
        <begin position="168"/>
        <end position="190"/>
    </location>
</feature>
<keyword evidence="6" id="KW-0539">Nucleus</keyword>
<dbReference type="EMBL" id="JAANYQ010000002">
    <property type="protein sequence ID" value="KAF4125727.1"/>
    <property type="molecule type" value="Genomic_DNA"/>
</dbReference>
<proteinExistence type="predicted"/>
<dbReference type="PANTHER" id="PTHR24406">
    <property type="entry name" value="TRANSCRIPTIONAL REPRESSOR CTCFL-RELATED"/>
    <property type="match status" value="1"/>
</dbReference>
<accession>A0A9P4Z058</accession>
<evidence type="ECO:0000256" key="1">
    <source>
        <dbReference type="ARBA" id="ARBA00004123"/>
    </source>
</evidence>
<feature type="region of interest" description="Disordered" evidence="8">
    <location>
        <begin position="1"/>
        <end position="20"/>
    </location>
</feature>
<feature type="region of interest" description="Disordered" evidence="8">
    <location>
        <begin position="608"/>
        <end position="629"/>
    </location>
</feature>
<feature type="region of interest" description="Disordered" evidence="8">
    <location>
        <begin position="329"/>
        <end position="376"/>
    </location>
</feature>
<dbReference type="GO" id="GO:0005634">
    <property type="term" value="C:nucleus"/>
    <property type="evidence" value="ECO:0007669"/>
    <property type="project" value="UniProtKB-SubCell"/>
</dbReference>
<gene>
    <name evidence="10" type="ORF">GMORB2_0971</name>
</gene>
<dbReference type="InterPro" id="IPR013087">
    <property type="entry name" value="Znf_C2H2_type"/>
</dbReference>
<name>A0A9P4Z058_9HYPO</name>
<sequence length="732" mass="79027">MNSLNTDLFMSTTGASSTQPDRATFQQAWMSSMFPVAVTGGNGQVHNWLLWECPWTAPQGNMFGVSSLGVTRNSPFHVNYKLAGIQSECDTVPGDSGYGSFLPSSIPDTSAYSEDVNQFLRDAENGMIDLHTTGAGSCSLSGGVSARDGHVITANTSTTPSGGGLRNYVCSDCGELCRSNSILKKHRLRHEKPFVCQEGSCARGTGFTSKNDLNRHLMTVHKNISLGITYVCHEEACRTKPPKAWPRADNFRSHLLRVHKIAVPADGDLSRYHNRSSGPMVDELSGVGTGHQELALPPARSVAFSDVMLAQDDPASPQEVDSLDLPADVGETSIQPCIPDDALLMPPPSAHRWHTSTSTTQPRDSQPSSSTSLQCQSAALKPFVSGVPEGHLQDNSGITAPARYLKEDSDSSPSEPLDAQWTSGVAEKQQSVSSSGEENDLDQDRPDSKILLSVPATSTSGAQDLHLDYSQMLECLKKIPPKLLKAALNDKKKPEKLVRRALLKCPECNKKFRLPCELKKHRKRHDRPYGCTVSQCPQNFGSKNDWKRHESSQHNPNDLWHCNCNHAGGSCGSSSSSSSGVGVGAGHCTSSFWCGFCRSLISVVVGDRSSSPPVPSPIDQRFNHIDDHFMGRGGLPVKNIKEWCSDRGQASGQSSDTGHDNGQHRQPPSSDDDTGPGTAHLEGAGKLISHPSRPLQRHHLLKPAGSDQQSQHIAMHPGPSLVKFGMAGLAKY</sequence>
<dbReference type="InterPro" id="IPR036236">
    <property type="entry name" value="Znf_C2H2_sf"/>
</dbReference>
<feature type="region of interest" description="Disordered" evidence="8">
    <location>
        <begin position="647"/>
        <end position="685"/>
    </location>
</feature>
<evidence type="ECO:0000259" key="9">
    <source>
        <dbReference type="PROSITE" id="PS50157"/>
    </source>
</evidence>
<evidence type="ECO:0000256" key="4">
    <source>
        <dbReference type="ARBA" id="ARBA00022771"/>
    </source>
</evidence>
<dbReference type="GeneID" id="55967201"/>
<evidence type="ECO:0000256" key="6">
    <source>
        <dbReference type="ARBA" id="ARBA00023242"/>
    </source>
</evidence>
<feature type="region of interest" description="Disordered" evidence="8">
    <location>
        <begin position="406"/>
        <end position="447"/>
    </location>
</feature>
<evidence type="ECO:0000256" key="7">
    <source>
        <dbReference type="PROSITE-ProRule" id="PRU00042"/>
    </source>
</evidence>